<reference evidence="3" key="1">
    <citation type="submission" date="2017-08" db="EMBL/GenBank/DDBJ databases">
        <authorList>
            <person name="Varghese N."/>
            <person name="Submissions S."/>
        </authorList>
    </citation>
    <scope>NUCLEOTIDE SEQUENCE [LARGE SCALE GENOMIC DNA]</scope>
    <source>
        <strain evidence="3">JC22</strain>
    </source>
</reference>
<evidence type="ECO:0000313" key="3">
    <source>
        <dbReference type="Proteomes" id="UP000219636"/>
    </source>
</evidence>
<feature type="transmembrane region" description="Helical" evidence="1">
    <location>
        <begin position="59"/>
        <end position="82"/>
    </location>
</feature>
<feature type="transmembrane region" description="Helical" evidence="1">
    <location>
        <begin position="6"/>
        <end position="25"/>
    </location>
</feature>
<dbReference type="RefSeq" id="WP_097072989.1">
    <property type="nucleotide sequence ID" value="NZ_OBMQ01000004.1"/>
</dbReference>
<dbReference type="OrthoDB" id="9940790at2"/>
<evidence type="ECO:0000256" key="1">
    <source>
        <dbReference type="SAM" id="Phobius"/>
    </source>
</evidence>
<sequence>MSPVIIGIILIFLGLCLIPFGYSDFKEELKMVKEETSIFKRFIVYVLTFIGFIDLNSYLGWILSLALLLVFSGGAFIFLSIVP</sequence>
<keyword evidence="1" id="KW-0812">Transmembrane</keyword>
<keyword evidence="3" id="KW-1185">Reference proteome</keyword>
<gene>
    <name evidence="2" type="ORF">SAMN05880501_10415</name>
</gene>
<dbReference type="EMBL" id="OBMQ01000004">
    <property type="protein sequence ID" value="SOC05158.1"/>
    <property type="molecule type" value="Genomic_DNA"/>
</dbReference>
<keyword evidence="1" id="KW-0472">Membrane</keyword>
<name>A0A285SBU6_9BACL</name>
<dbReference type="AlphaFoldDB" id="A0A285SBU6"/>
<protein>
    <submittedName>
        <fullName evidence="2">Uncharacterized protein</fullName>
    </submittedName>
</protein>
<feature type="transmembrane region" description="Helical" evidence="1">
    <location>
        <begin position="37"/>
        <end position="53"/>
    </location>
</feature>
<dbReference type="Proteomes" id="UP000219636">
    <property type="component" value="Unassembled WGS sequence"/>
</dbReference>
<accession>A0A285SBU6</accession>
<proteinExistence type="predicted"/>
<organism evidence="2 3">
    <name type="scientific">Ureibacillus xyleni</name>
    <dbReference type="NCBI Taxonomy" id="614648"/>
    <lineage>
        <taxon>Bacteria</taxon>
        <taxon>Bacillati</taxon>
        <taxon>Bacillota</taxon>
        <taxon>Bacilli</taxon>
        <taxon>Bacillales</taxon>
        <taxon>Caryophanaceae</taxon>
        <taxon>Ureibacillus</taxon>
    </lineage>
</organism>
<keyword evidence="1" id="KW-1133">Transmembrane helix</keyword>
<evidence type="ECO:0000313" key="2">
    <source>
        <dbReference type="EMBL" id="SOC05158.1"/>
    </source>
</evidence>